<dbReference type="Proteomes" id="UP000310200">
    <property type="component" value="Unassembled WGS sequence"/>
</dbReference>
<evidence type="ECO:0000313" key="2">
    <source>
        <dbReference type="EMBL" id="TGZ52412.1"/>
    </source>
</evidence>
<dbReference type="EMBL" id="QBLH01001279">
    <property type="protein sequence ID" value="TGZ52412.1"/>
    <property type="molecule type" value="Genomic_DNA"/>
</dbReference>
<gene>
    <name evidence="2" type="ORF">DBV15_10268</name>
</gene>
<protein>
    <submittedName>
        <fullName evidence="2">Uncharacterized protein</fullName>
    </submittedName>
</protein>
<feature type="region of interest" description="Disordered" evidence="1">
    <location>
        <begin position="1"/>
        <end position="25"/>
    </location>
</feature>
<evidence type="ECO:0000313" key="3">
    <source>
        <dbReference type="Proteomes" id="UP000310200"/>
    </source>
</evidence>
<sequence>MSSIAARLHPEGSVGAEAAPRTPCGKHCQRWCSAPPPASRQKSSSSGTNFIKHSILLSLSQLDFYSGFAGGGEEPCGRVEEQTVAAQKRSLNV</sequence>
<accession>A0A4S2KR69</accession>
<organism evidence="2 3">
    <name type="scientific">Temnothorax longispinosus</name>
    <dbReference type="NCBI Taxonomy" id="300112"/>
    <lineage>
        <taxon>Eukaryota</taxon>
        <taxon>Metazoa</taxon>
        <taxon>Ecdysozoa</taxon>
        <taxon>Arthropoda</taxon>
        <taxon>Hexapoda</taxon>
        <taxon>Insecta</taxon>
        <taxon>Pterygota</taxon>
        <taxon>Neoptera</taxon>
        <taxon>Endopterygota</taxon>
        <taxon>Hymenoptera</taxon>
        <taxon>Apocrita</taxon>
        <taxon>Aculeata</taxon>
        <taxon>Formicoidea</taxon>
        <taxon>Formicidae</taxon>
        <taxon>Myrmicinae</taxon>
        <taxon>Temnothorax</taxon>
    </lineage>
</organism>
<dbReference type="AlphaFoldDB" id="A0A4S2KR69"/>
<name>A0A4S2KR69_9HYME</name>
<reference evidence="2 3" key="1">
    <citation type="journal article" date="2019" name="Philos. Trans. R. Soc. Lond., B, Biol. Sci.">
        <title>Ant behaviour and brain gene expression of defending hosts depend on the ecological success of the intruding social parasite.</title>
        <authorList>
            <person name="Kaur R."/>
            <person name="Stoldt M."/>
            <person name="Jongepier E."/>
            <person name="Feldmeyer B."/>
            <person name="Menzel F."/>
            <person name="Bornberg-Bauer E."/>
            <person name="Foitzik S."/>
        </authorList>
    </citation>
    <scope>NUCLEOTIDE SEQUENCE [LARGE SCALE GENOMIC DNA]</scope>
    <source>
        <tissue evidence="2">Whole body</tissue>
    </source>
</reference>
<proteinExistence type="predicted"/>
<evidence type="ECO:0000256" key="1">
    <source>
        <dbReference type="SAM" id="MobiDB-lite"/>
    </source>
</evidence>
<comment type="caution">
    <text evidence="2">The sequence shown here is derived from an EMBL/GenBank/DDBJ whole genome shotgun (WGS) entry which is preliminary data.</text>
</comment>
<keyword evidence="3" id="KW-1185">Reference proteome</keyword>